<evidence type="ECO:0000256" key="3">
    <source>
        <dbReference type="PROSITE-ProRule" id="PRU00708"/>
    </source>
</evidence>
<dbReference type="GO" id="GO:0005739">
    <property type="term" value="C:mitochondrion"/>
    <property type="evidence" value="ECO:0007669"/>
    <property type="project" value="UniProtKB-ARBA"/>
</dbReference>
<dbReference type="STRING" id="4097.A0A1S3YLK7"/>
<organism evidence="4 5">
    <name type="scientific">Nicotiana tabacum</name>
    <name type="common">Common tobacco</name>
    <dbReference type="NCBI Taxonomy" id="4097"/>
    <lineage>
        <taxon>Eukaryota</taxon>
        <taxon>Viridiplantae</taxon>
        <taxon>Streptophyta</taxon>
        <taxon>Embryophyta</taxon>
        <taxon>Tracheophyta</taxon>
        <taxon>Spermatophyta</taxon>
        <taxon>Magnoliopsida</taxon>
        <taxon>eudicotyledons</taxon>
        <taxon>Gunneridae</taxon>
        <taxon>Pentapetalae</taxon>
        <taxon>asterids</taxon>
        <taxon>lamiids</taxon>
        <taxon>Solanales</taxon>
        <taxon>Solanaceae</taxon>
        <taxon>Nicotianoideae</taxon>
        <taxon>Nicotianeae</taxon>
        <taxon>Nicotiana</taxon>
    </lineage>
</organism>
<dbReference type="FunFam" id="1.25.40.10:FF:000196">
    <property type="entry name" value="Pentatricopeptide repeat-containing protein At4g14850"/>
    <property type="match status" value="1"/>
</dbReference>
<reference evidence="4" key="1">
    <citation type="journal article" date="2014" name="Nat. Commun.">
        <title>The tobacco genome sequence and its comparison with those of tomato and potato.</title>
        <authorList>
            <person name="Sierro N."/>
            <person name="Battey J.N."/>
            <person name="Ouadi S."/>
            <person name="Bakaher N."/>
            <person name="Bovet L."/>
            <person name="Willig A."/>
            <person name="Goepfert S."/>
            <person name="Peitsch M.C."/>
            <person name="Ivanov N.V."/>
        </authorList>
    </citation>
    <scope>NUCLEOTIDE SEQUENCE [LARGE SCALE GENOMIC DNA]</scope>
</reference>
<feature type="repeat" description="PPR" evidence="3">
    <location>
        <begin position="628"/>
        <end position="662"/>
    </location>
</feature>
<dbReference type="InterPro" id="IPR002885">
    <property type="entry name" value="PPR_rpt"/>
</dbReference>
<dbReference type="GeneID" id="107777607"/>
<dbReference type="NCBIfam" id="TIGR00756">
    <property type="entry name" value="PPR"/>
    <property type="match status" value="5"/>
</dbReference>
<dbReference type="Pfam" id="PF20431">
    <property type="entry name" value="E_motif"/>
    <property type="match status" value="1"/>
</dbReference>
<keyword evidence="4" id="KW-1185">Reference proteome</keyword>
<name>A0A1S3YLK7_TOBAC</name>
<feature type="repeat" description="PPR" evidence="3">
    <location>
        <begin position="224"/>
        <end position="258"/>
    </location>
</feature>
<dbReference type="FunFam" id="1.25.40.10:FF:000205">
    <property type="entry name" value="Pentatricopeptide repeat-containing protein, mitochondrial"/>
    <property type="match status" value="1"/>
</dbReference>
<dbReference type="FunFam" id="1.25.40.10:FF:000031">
    <property type="entry name" value="Pentatricopeptide repeat-containing protein mitochondrial"/>
    <property type="match status" value="1"/>
</dbReference>
<dbReference type="Pfam" id="PF01535">
    <property type="entry name" value="PPR"/>
    <property type="match status" value="9"/>
</dbReference>
<feature type="repeat" description="PPR" evidence="3">
    <location>
        <begin position="663"/>
        <end position="697"/>
    </location>
</feature>
<evidence type="ECO:0000256" key="1">
    <source>
        <dbReference type="ARBA" id="ARBA00022737"/>
    </source>
</evidence>
<proteinExistence type="inferred from homology"/>
<dbReference type="AlphaFoldDB" id="A0A1S3YLK7"/>
<dbReference type="GO" id="GO:0003723">
    <property type="term" value="F:RNA binding"/>
    <property type="evidence" value="ECO:0000318"/>
    <property type="project" value="GO_Central"/>
</dbReference>
<feature type="repeat" description="PPR" evidence="3">
    <location>
        <begin position="325"/>
        <end position="359"/>
    </location>
</feature>
<dbReference type="Proteomes" id="UP000790787">
    <property type="component" value="Chromosome 22"/>
</dbReference>
<dbReference type="GO" id="GO:0009451">
    <property type="term" value="P:RNA modification"/>
    <property type="evidence" value="ECO:0000318"/>
    <property type="project" value="GO_Central"/>
</dbReference>
<dbReference type="Gene3D" id="1.25.40.10">
    <property type="entry name" value="Tetratricopeptide repeat domain"/>
    <property type="match status" value="6"/>
</dbReference>
<dbReference type="InterPro" id="IPR011990">
    <property type="entry name" value="TPR-like_helical_dom_sf"/>
</dbReference>
<sequence length="870" mass="97594">MFPRAMRKLCRISCTFNSSCPKPLNENSAQSLIRRFTVSSSSPLEEHYPSIPRTRRTQRHYLSELLFSLANSALHYNVVHSQVIVSGFQSNTFLNNIFIRAYSKAGCLEYARTLFDKMPKRDIITWSSVITMYTQSGYYEEALLVFSDFISSYEEDPNEFLLASVVSCCGRLGSAVKGAQLHCFVLKAGFDQFVYVGTSLIDFYSKGGDVGAARLIFNDLSVKNTATWTAIIAACANAGKSGLSLQLLRNMLETDVVPDNYMVSSILGACSSLEYLEGGKEMHAYVLRRGAKMDVTVTDVLIDFYMKCGKVKTARKVFDQMEVIDAISWTTMISGYMQNSSDWEAISMFRDMNSLGWSLDRFACSSVLISCGSLETLDLGRQVHAYTVKANVDSDGFVKNSLIDMYSKCDSFGDARKVFDCMVNHDVISYNTLIEACLTQDRLYEAFELFAEMRDNLILPSLLTFVSLLGASASLFSLALSTQLHALTIKFGFLAGMFVRSILIDVYSKCSSVKDARQVFNEMNEKDIAVWNSMLFGYIQQCENEEALKLFLKLQHCLQKPNTLTFVALIASSSNLVSLLHGLQFHNQIVKVGLDFDPHVTNALVDMYSKCGSLDEAQRMFDSALQRDIACWNSMISTYAQHGEAKEAINMFEKMINDGHKPNNVTFVGVLSACSHVGLVEEGLHHFYSMSRYGIEPETEHYVCIVSLLGRAGKLVEAMQFIEQMPIPPAAIVWRSLLSACREAGHIDLGKYAASMAISIDPKDSGSYILLSNIFASKGMWINVKKLREKMDSNGVLKETGCSWIEINNEVHLFIARDQSHRQTDLIYSFMELLVRHMKGMEYDPEDTTFSNEYAIFKNISEQGGRRCPK</sequence>
<dbReference type="FunFam" id="1.25.40.10:FF:000361">
    <property type="entry name" value="Pentatricopeptide repeat-containing protein chloroplastic"/>
    <property type="match status" value="1"/>
</dbReference>
<dbReference type="Pfam" id="PF13041">
    <property type="entry name" value="PPR_2"/>
    <property type="match status" value="2"/>
</dbReference>
<dbReference type="PROSITE" id="PS51375">
    <property type="entry name" value="PPR"/>
    <property type="match status" value="7"/>
</dbReference>
<protein>
    <submittedName>
        <fullName evidence="5">Pentatricopeptide repeat-containing protein At4g39530-like isoform X1</fullName>
    </submittedName>
</protein>
<dbReference type="KEGG" id="nta:107777607"/>
<gene>
    <name evidence="5" type="primary">LOC107777607</name>
</gene>
<dbReference type="PaxDb" id="4097-A0A1S3YLK7"/>
<dbReference type="InterPro" id="IPR046960">
    <property type="entry name" value="PPR_At4g14850-like_plant"/>
</dbReference>
<dbReference type="SUPFAM" id="SSF48452">
    <property type="entry name" value="TPR-like"/>
    <property type="match status" value="2"/>
</dbReference>
<feature type="repeat" description="PPR" evidence="3">
    <location>
        <begin position="597"/>
        <end position="627"/>
    </location>
</feature>
<keyword evidence="1" id="KW-0677">Repeat</keyword>
<dbReference type="OrthoDB" id="1882346at2759"/>
<comment type="similarity">
    <text evidence="2">Belongs to the PPR family. PCMP-E subfamily.</text>
</comment>
<reference evidence="5" key="2">
    <citation type="submission" date="2025-08" db="UniProtKB">
        <authorList>
            <consortium name="RefSeq"/>
        </authorList>
    </citation>
    <scope>IDENTIFICATION</scope>
</reference>
<dbReference type="PANTHER" id="PTHR47926">
    <property type="entry name" value="PENTATRICOPEPTIDE REPEAT-CONTAINING PROTEIN"/>
    <property type="match status" value="1"/>
</dbReference>
<dbReference type="FunFam" id="1.25.40.10:FF:000353">
    <property type="entry name" value="Pentatricopeptide repeat-containing protein At4g39530"/>
    <property type="match status" value="1"/>
</dbReference>
<accession>A0A1S3YLK7</accession>
<dbReference type="PANTHER" id="PTHR47926:SF527">
    <property type="entry name" value="PENTATRICOPEPTIDE REPEAT-CONTAINING PROTEIN"/>
    <property type="match status" value="1"/>
</dbReference>
<feature type="repeat" description="PPR" evidence="3">
    <location>
        <begin position="91"/>
        <end position="125"/>
    </location>
</feature>
<dbReference type="InterPro" id="IPR046848">
    <property type="entry name" value="E_motif"/>
</dbReference>
<evidence type="ECO:0000256" key="2">
    <source>
        <dbReference type="ARBA" id="ARBA00061659"/>
    </source>
</evidence>
<dbReference type="FunFam" id="1.25.40.10:FF:000366">
    <property type="entry name" value="Pentatricopeptide (PPR) repeat-containing protein"/>
    <property type="match status" value="1"/>
</dbReference>
<evidence type="ECO:0000313" key="5">
    <source>
        <dbReference type="RefSeq" id="XP_016453146.1"/>
    </source>
</evidence>
<feature type="repeat" description="PPR" evidence="3">
    <location>
        <begin position="426"/>
        <end position="460"/>
    </location>
</feature>
<dbReference type="RefSeq" id="XP_016453146.1">
    <property type="nucleotide sequence ID" value="XM_016597660.1"/>
</dbReference>
<evidence type="ECO:0000313" key="4">
    <source>
        <dbReference type="Proteomes" id="UP000790787"/>
    </source>
</evidence>